<dbReference type="RefSeq" id="WP_394161011.1">
    <property type="nucleotide sequence ID" value="NZ_JBHGCJ010000001.1"/>
</dbReference>
<accession>A0ABW7CUQ4</accession>
<reference evidence="2 3" key="1">
    <citation type="submission" date="2024-09" db="EMBL/GenBank/DDBJ databases">
        <authorList>
            <consortium name="All-Russian atlas of soil microorganisms"/>
            <consortium name="as a basis for the search for new antimicrobial producers and enzymes with unique properties"/>
            <person name="Sokolova E.A."/>
            <person name="Voronina E.N."/>
        </authorList>
    </citation>
    <scope>NUCLEOTIDE SEQUENCE [LARGE SCALE GENOMIC DNA]</scope>
    <source>
        <strain evidence="2 3">AF-22b-331.1</strain>
    </source>
</reference>
<name>A0ABW7CUQ4_9GAMM</name>
<dbReference type="EMBL" id="JBHGCJ010000001">
    <property type="protein sequence ID" value="MFG6107967.1"/>
    <property type="molecule type" value="Genomic_DNA"/>
</dbReference>
<keyword evidence="3" id="KW-1185">Reference proteome</keyword>
<evidence type="ECO:0000256" key="1">
    <source>
        <dbReference type="SAM" id="SignalP"/>
    </source>
</evidence>
<dbReference type="Proteomes" id="UP001605261">
    <property type="component" value="Unassembled WGS sequence"/>
</dbReference>
<gene>
    <name evidence="2" type="ORF">ACEU0G_001439</name>
</gene>
<comment type="caution">
    <text evidence="2">The sequence shown here is derived from an EMBL/GenBank/DDBJ whole genome shotgun (WGS) entry which is preliminary data.</text>
</comment>
<proteinExistence type="predicted"/>
<protein>
    <submittedName>
        <fullName evidence="2">Uncharacterized protein</fullName>
    </submittedName>
</protein>
<keyword evidence="1" id="KW-0732">Signal</keyword>
<organism evidence="2 3">
    <name type="scientific">Stenotrophomonas nematodicola</name>
    <dbReference type="NCBI Taxonomy" id="2656746"/>
    <lineage>
        <taxon>Bacteria</taxon>
        <taxon>Pseudomonadati</taxon>
        <taxon>Pseudomonadota</taxon>
        <taxon>Gammaproteobacteria</taxon>
        <taxon>Lysobacterales</taxon>
        <taxon>Lysobacteraceae</taxon>
        <taxon>Stenotrophomonas</taxon>
    </lineage>
</organism>
<feature type="chain" id="PRO_5045498738" evidence="1">
    <location>
        <begin position="21"/>
        <end position="179"/>
    </location>
</feature>
<feature type="signal peptide" evidence="1">
    <location>
        <begin position="1"/>
        <end position="20"/>
    </location>
</feature>
<evidence type="ECO:0000313" key="3">
    <source>
        <dbReference type="Proteomes" id="UP001605261"/>
    </source>
</evidence>
<sequence length="179" mass="19321">MRSPLLLAMMALLLPFNGLAQSDWRNADGTPMAQRSASAAARGFSASLVVTDNPQWRAIWDATTGDQPRFEAAQDVRNGGELYIVAFLSNPLPGADGTSNVRCDVRVNRPDGSATMDQRDLPCFQGRPGADPGLIYLSSEGVRFLAEATDPRGTWTVRITLTDANRGVALPLQATFNVR</sequence>
<evidence type="ECO:0000313" key="2">
    <source>
        <dbReference type="EMBL" id="MFG6107967.1"/>
    </source>
</evidence>